<feature type="compositionally biased region" description="Basic and acidic residues" evidence="1">
    <location>
        <begin position="62"/>
        <end position="73"/>
    </location>
</feature>
<dbReference type="Pfam" id="PF18970">
    <property type="entry name" value="DUF5709"/>
    <property type="match status" value="1"/>
</dbReference>
<evidence type="ECO:0000256" key="1">
    <source>
        <dbReference type="SAM" id="MobiDB-lite"/>
    </source>
</evidence>
<reference evidence="3 4" key="1">
    <citation type="submission" date="2018-11" db="EMBL/GenBank/DDBJ databases">
        <title>Sequencing the genomes of 1000 actinobacteria strains.</title>
        <authorList>
            <person name="Klenk H.-P."/>
        </authorList>
    </citation>
    <scope>NUCLEOTIDE SEQUENCE [LARGE SCALE GENOMIC DNA]</scope>
    <source>
        <strain evidence="3 4">DSM 14418</strain>
    </source>
</reference>
<evidence type="ECO:0000313" key="3">
    <source>
        <dbReference type="EMBL" id="RPF27545.1"/>
    </source>
</evidence>
<dbReference type="InterPro" id="IPR043763">
    <property type="entry name" value="DUF5709"/>
</dbReference>
<feature type="domain" description="DUF5709" evidence="2">
    <location>
        <begin position="99"/>
        <end position="147"/>
    </location>
</feature>
<comment type="caution">
    <text evidence="3">The sequence shown here is derived from an EMBL/GenBank/DDBJ whole genome shotgun (WGS) entry which is preliminary data.</text>
</comment>
<feature type="region of interest" description="Disordered" evidence="1">
    <location>
        <begin position="1"/>
        <end position="121"/>
    </location>
</feature>
<protein>
    <recommendedName>
        <fullName evidence="2">DUF5709 domain-containing protein</fullName>
    </recommendedName>
</protein>
<dbReference type="Proteomes" id="UP000280726">
    <property type="component" value="Unassembled WGS sequence"/>
</dbReference>
<feature type="region of interest" description="Disordered" evidence="1">
    <location>
        <begin position="145"/>
        <end position="167"/>
    </location>
</feature>
<accession>A0A3N5A2J3</accession>
<organism evidence="3 4">
    <name type="scientific">Georgenia muralis</name>
    <dbReference type="NCBI Taxonomy" id="154117"/>
    <lineage>
        <taxon>Bacteria</taxon>
        <taxon>Bacillati</taxon>
        <taxon>Actinomycetota</taxon>
        <taxon>Actinomycetes</taxon>
        <taxon>Micrococcales</taxon>
        <taxon>Bogoriellaceae</taxon>
        <taxon>Georgenia</taxon>
    </lineage>
</organism>
<keyword evidence="4" id="KW-1185">Reference proteome</keyword>
<feature type="compositionally biased region" description="Acidic residues" evidence="1">
    <location>
        <begin position="31"/>
        <end position="47"/>
    </location>
</feature>
<dbReference type="EMBL" id="RKRA01000001">
    <property type="protein sequence ID" value="RPF27545.1"/>
    <property type="molecule type" value="Genomic_DNA"/>
</dbReference>
<evidence type="ECO:0000313" key="4">
    <source>
        <dbReference type="Proteomes" id="UP000280726"/>
    </source>
</evidence>
<dbReference type="AlphaFoldDB" id="A0A3N5A2J3"/>
<dbReference type="RefSeq" id="WP_123917155.1">
    <property type="nucleotide sequence ID" value="NZ_RKRA01000001.1"/>
</dbReference>
<name>A0A3N5A2J3_9MICO</name>
<gene>
    <name evidence="3" type="ORF">EDD32_2033</name>
</gene>
<proteinExistence type="predicted"/>
<feature type="compositionally biased region" description="Acidic residues" evidence="1">
    <location>
        <begin position="74"/>
        <end position="100"/>
    </location>
</feature>
<sequence length="167" mass="18255">MSIPLGTPGRDQFLDDESWQPDKEDGLLQTDSEDVLDEGLTAPDDDPLAGLDLSPRGQVEGEALRDRLAREEPDRWDDDGDEDPAVEEEDDPDLADDEADPPVGRLVALPDDDDDTDEPGEWQDVLAEDVGVGDLTAEEAAMHLVRDGDGGLTDAPDPWGPVWDERR</sequence>
<evidence type="ECO:0000259" key="2">
    <source>
        <dbReference type="Pfam" id="PF18970"/>
    </source>
</evidence>
<feature type="compositionally biased region" description="Acidic residues" evidence="1">
    <location>
        <begin position="110"/>
        <end position="121"/>
    </location>
</feature>
<dbReference type="OrthoDB" id="3212066at2"/>